<evidence type="ECO:0000313" key="4">
    <source>
        <dbReference type="Proteomes" id="UP000436088"/>
    </source>
</evidence>
<gene>
    <name evidence="3" type="ORF">F3Y22_tig00110299pilonHSYRG00051</name>
</gene>
<dbReference type="Proteomes" id="UP000436088">
    <property type="component" value="Unassembled WGS sequence"/>
</dbReference>
<evidence type="ECO:0000313" key="3">
    <source>
        <dbReference type="EMBL" id="KAE8711261.1"/>
    </source>
</evidence>
<keyword evidence="4" id="KW-1185">Reference proteome</keyword>
<evidence type="ECO:0000256" key="1">
    <source>
        <dbReference type="SAM" id="Phobius"/>
    </source>
</evidence>
<dbReference type="Gene3D" id="2.60.120.330">
    <property type="entry name" value="B-lactam Antibiotic, Isopenicillin N Synthase, Chain"/>
    <property type="match status" value="1"/>
</dbReference>
<dbReference type="EMBL" id="VEPZ02000917">
    <property type="protein sequence ID" value="KAE8711261.1"/>
    <property type="molecule type" value="Genomic_DNA"/>
</dbReference>
<keyword evidence="1" id="KW-0472">Membrane</keyword>
<dbReference type="InterPro" id="IPR044861">
    <property type="entry name" value="IPNS-like_FE2OG_OXY"/>
</dbReference>
<proteinExistence type="predicted"/>
<dbReference type="SUPFAM" id="SSF51197">
    <property type="entry name" value="Clavaminate synthase-like"/>
    <property type="match status" value="1"/>
</dbReference>
<dbReference type="InterPro" id="IPR027443">
    <property type="entry name" value="IPNS-like_sf"/>
</dbReference>
<feature type="domain" description="Isopenicillin N synthase-like Fe(2+) 2OG dioxygenase" evidence="2">
    <location>
        <begin position="41"/>
        <end position="78"/>
    </location>
</feature>
<protein>
    <recommendedName>
        <fullName evidence="2">Isopenicillin N synthase-like Fe(2+) 2OG dioxygenase domain-containing protein</fullName>
    </recommendedName>
</protein>
<evidence type="ECO:0000259" key="2">
    <source>
        <dbReference type="Pfam" id="PF03171"/>
    </source>
</evidence>
<keyword evidence="1" id="KW-0812">Transmembrane</keyword>
<sequence length="144" mass="16920">METKQQCKQDSIYILYVRGLILFLELNLMLMDQQSPCYCKDKEVEGLQVLKYDQWFNIPIVPQALLINVGDQIEAMTPITSCLLKDESFYSDQWNIQECGTPSGDELKRGRGLLWLSSAFRIRIKRFNQWKISSMKQIPDYTRK</sequence>
<accession>A0A6A3B3Y4</accession>
<reference evidence="3" key="1">
    <citation type="submission" date="2019-09" db="EMBL/GenBank/DDBJ databases">
        <title>Draft genome information of white flower Hibiscus syriacus.</title>
        <authorList>
            <person name="Kim Y.-M."/>
        </authorList>
    </citation>
    <scope>NUCLEOTIDE SEQUENCE [LARGE SCALE GENOMIC DNA]</scope>
    <source>
        <strain evidence="3">YM2019G1</strain>
    </source>
</reference>
<feature type="transmembrane region" description="Helical" evidence="1">
    <location>
        <begin position="12"/>
        <end position="31"/>
    </location>
</feature>
<name>A0A6A3B3Y4_HIBSY</name>
<keyword evidence="1" id="KW-1133">Transmembrane helix</keyword>
<comment type="caution">
    <text evidence="3">The sequence shown here is derived from an EMBL/GenBank/DDBJ whole genome shotgun (WGS) entry which is preliminary data.</text>
</comment>
<organism evidence="3 4">
    <name type="scientific">Hibiscus syriacus</name>
    <name type="common">Rose of Sharon</name>
    <dbReference type="NCBI Taxonomy" id="106335"/>
    <lineage>
        <taxon>Eukaryota</taxon>
        <taxon>Viridiplantae</taxon>
        <taxon>Streptophyta</taxon>
        <taxon>Embryophyta</taxon>
        <taxon>Tracheophyta</taxon>
        <taxon>Spermatophyta</taxon>
        <taxon>Magnoliopsida</taxon>
        <taxon>eudicotyledons</taxon>
        <taxon>Gunneridae</taxon>
        <taxon>Pentapetalae</taxon>
        <taxon>rosids</taxon>
        <taxon>malvids</taxon>
        <taxon>Malvales</taxon>
        <taxon>Malvaceae</taxon>
        <taxon>Malvoideae</taxon>
        <taxon>Hibiscus</taxon>
    </lineage>
</organism>
<dbReference type="Pfam" id="PF03171">
    <property type="entry name" value="2OG-FeII_Oxy"/>
    <property type="match status" value="1"/>
</dbReference>
<dbReference type="AlphaFoldDB" id="A0A6A3B3Y4"/>